<dbReference type="GO" id="GO:0020037">
    <property type="term" value="F:heme binding"/>
    <property type="evidence" value="ECO:0007669"/>
    <property type="project" value="InterPro"/>
</dbReference>
<dbReference type="PROSITE" id="PS00086">
    <property type="entry name" value="CYTOCHROME_P450"/>
    <property type="match status" value="1"/>
</dbReference>
<dbReference type="Proteomes" id="UP000029914">
    <property type="component" value="Chromosome"/>
</dbReference>
<dbReference type="GO" id="GO:0016705">
    <property type="term" value="F:oxidoreductase activity, acting on paired donors, with incorporation or reduction of molecular oxygen"/>
    <property type="evidence" value="ECO:0007669"/>
    <property type="project" value="InterPro"/>
</dbReference>
<keyword evidence="6 7" id="KW-0503">Monooxygenase</keyword>
<dbReference type="EMBL" id="CP006764">
    <property type="protein sequence ID" value="AIT61773.1"/>
    <property type="molecule type" value="Genomic_DNA"/>
</dbReference>
<dbReference type="InterPro" id="IPR017972">
    <property type="entry name" value="Cyt_P450_CS"/>
</dbReference>
<organism evidence="8 9">
    <name type="scientific">Corynebacterium doosanense CAU 212 = DSM 45436</name>
    <dbReference type="NCBI Taxonomy" id="558173"/>
    <lineage>
        <taxon>Bacteria</taxon>
        <taxon>Bacillati</taxon>
        <taxon>Actinomycetota</taxon>
        <taxon>Actinomycetes</taxon>
        <taxon>Mycobacteriales</taxon>
        <taxon>Corynebacteriaceae</taxon>
        <taxon>Corynebacterium</taxon>
    </lineage>
</organism>
<keyword evidence="4 7" id="KW-0560">Oxidoreductase</keyword>
<dbReference type="eggNOG" id="COG2124">
    <property type="taxonomic scope" value="Bacteria"/>
</dbReference>
<dbReference type="GO" id="GO:0005506">
    <property type="term" value="F:iron ion binding"/>
    <property type="evidence" value="ECO:0007669"/>
    <property type="project" value="InterPro"/>
</dbReference>
<reference evidence="8 9" key="1">
    <citation type="submission" date="2013-09" db="EMBL/GenBank/DDBJ databases">
        <title>Complete genome sequence of Corynebacterium doosanense CAU 212(T) (=DSM 45436(T)), isolated from activated sludge.</title>
        <authorList>
            <person name="Schaffert L."/>
            <person name="Albersmeier A."/>
            <person name="Kalinowski J."/>
            <person name="Ruckert C."/>
        </authorList>
    </citation>
    <scope>NUCLEOTIDE SEQUENCE [LARGE SCALE GENOMIC DNA]</scope>
    <source>
        <strain evidence="8 9">CAU 212</strain>
    </source>
</reference>
<dbReference type="Gene3D" id="1.10.630.10">
    <property type="entry name" value="Cytochrome P450"/>
    <property type="match status" value="1"/>
</dbReference>
<protein>
    <submittedName>
        <fullName evidence="8">Cytochrome P450</fullName>
    </submittedName>
</protein>
<evidence type="ECO:0000256" key="5">
    <source>
        <dbReference type="ARBA" id="ARBA00023004"/>
    </source>
</evidence>
<keyword evidence="3 7" id="KW-0479">Metal-binding</keyword>
<evidence type="ECO:0000256" key="1">
    <source>
        <dbReference type="ARBA" id="ARBA00010617"/>
    </source>
</evidence>
<dbReference type="OrthoDB" id="3664945at2"/>
<proteinExistence type="inferred from homology"/>
<sequence length="378" mass="40614">MAINTQNLSNREPVEYADLLHAEGRSAARSGPEVVLVNHAAVVAAARDPETYSSAVSRFLQLPNGLDGDGHAAFRGLIERYLSADAVGGLADDFAATAARVIDERLPDAEVELDAVTDLGAVFSVRAMIDWLGWPVAMEDRLLGWVLENNAATRSGDLERTAAVAKAYDDIIHEVVGGIGEEDTVTAQLVADDSLGRPLSFNEVVSILRNWTGGDLSSMAYSIGVILHGLAEMPAIQDRLRGGVSEAEMTAIIDEFLRIDDPFVSNRRVTTCPVELEGEEFPAGTRVRLHWTGANRDPGVFADPDAFDPHGNAGNNLVWGVGPHVCPGKTLSMVELHSFVHELLARAEVLPAGEENAAREIHPVGGWSARPVRLRPLV</sequence>
<dbReference type="PANTHER" id="PTHR46696:SF6">
    <property type="entry name" value="P450, PUTATIVE (EUROFUNG)-RELATED"/>
    <property type="match status" value="1"/>
</dbReference>
<dbReference type="Pfam" id="PF00067">
    <property type="entry name" value="p450"/>
    <property type="match status" value="1"/>
</dbReference>
<name>A0A097II21_9CORY</name>
<dbReference type="SUPFAM" id="SSF48264">
    <property type="entry name" value="Cytochrome P450"/>
    <property type="match status" value="1"/>
</dbReference>
<gene>
    <name evidence="8" type="ORF">CDOO_11245</name>
</gene>
<dbReference type="KEGG" id="cdo:CDOO_11245"/>
<dbReference type="AlphaFoldDB" id="A0A097II21"/>
<dbReference type="STRING" id="558173.CDOO_11245"/>
<evidence type="ECO:0000256" key="2">
    <source>
        <dbReference type="ARBA" id="ARBA00022617"/>
    </source>
</evidence>
<accession>A0A097II21</accession>
<dbReference type="InterPro" id="IPR002397">
    <property type="entry name" value="Cyt_P450_B"/>
</dbReference>
<dbReference type="HOGENOM" id="CLU_033716_0_1_11"/>
<dbReference type="GO" id="GO:0004497">
    <property type="term" value="F:monooxygenase activity"/>
    <property type="evidence" value="ECO:0007669"/>
    <property type="project" value="UniProtKB-KW"/>
</dbReference>
<evidence type="ECO:0000256" key="6">
    <source>
        <dbReference type="ARBA" id="ARBA00023033"/>
    </source>
</evidence>
<keyword evidence="9" id="KW-1185">Reference proteome</keyword>
<evidence type="ECO:0000256" key="4">
    <source>
        <dbReference type="ARBA" id="ARBA00023002"/>
    </source>
</evidence>
<evidence type="ECO:0000313" key="8">
    <source>
        <dbReference type="EMBL" id="AIT61773.1"/>
    </source>
</evidence>
<comment type="similarity">
    <text evidence="1 7">Belongs to the cytochrome P450 family.</text>
</comment>
<dbReference type="PANTHER" id="PTHR46696">
    <property type="entry name" value="P450, PUTATIVE (EUROFUNG)-RELATED"/>
    <property type="match status" value="1"/>
</dbReference>
<keyword evidence="5 7" id="KW-0408">Iron</keyword>
<keyword evidence="2 7" id="KW-0349">Heme</keyword>
<dbReference type="InterPro" id="IPR036396">
    <property type="entry name" value="Cyt_P450_sf"/>
</dbReference>
<dbReference type="PRINTS" id="PR00359">
    <property type="entry name" value="BP450"/>
</dbReference>
<dbReference type="RefSeq" id="WP_018022737.1">
    <property type="nucleotide sequence ID" value="NZ_AQUX01000011.1"/>
</dbReference>
<evidence type="ECO:0000313" key="9">
    <source>
        <dbReference type="Proteomes" id="UP000029914"/>
    </source>
</evidence>
<evidence type="ECO:0000256" key="7">
    <source>
        <dbReference type="RuleBase" id="RU000461"/>
    </source>
</evidence>
<dbReference type="InterPro" id="IPR001128">
    <property type="entry name" value="Cyt_P450"/>
</dbReference>
<evidence type="ECO:0000256" key="3">
    <source>
        <dbReference type="ARBA" id="ARBA00022723"/>
    </source>
</evidence>